<dbReference type="Proteomes" id="UP000663866">
    <property type="component" value="Unassembled WGS sequence"/>
</dbReference>
<evidence type="ECO:0000313" key="4">
    <source>
        <dbReference type="EMBL" id="CAF3813069.1"/>
    </source>
</evidence>
<dbReference type="EMBL" id="CAJOBG010004040">
    <property type="protein sequence ID" value="CAF4092355.1"/>
    <property type="molecule type" value="Genomic_DNA"/>
</dbReference>
<gene>
    <name evidence="1" type="ORF">CJN711_LOCUS34350</name>
    <name evidence="5" type="ORF">GIL414_LOCUS7422</name>
    <name evidence="2" type="ORF">MBJ925_LOCUS6811</name>
    <name evidence="6" type="ORF">OVN521_LOCUS20432</name>
    <name evidence="4" type="ORF">SMN809_LOCUS1840</name>
    <name evidence="3" type="ORF">WKI299_LOCUS8556</name>
</gene>
<evidence type="ECO:0000313" key="2">
    <source>
        <dbReference type="EMBL" id="CAF1970937.1"/>
    </source>
</evidence>
<evidence type="ECO:0000313" key="1">
    <source>
        <dbReference type="EMBL" id="CAF1593811.1"/>
    </source>
</evidence>
<dbReference type="AlphaFoldDB" id="A0A816A7P4"/>
<dbReference type="Proteomes" id="UP000663824">
    <property type="component" value="Unassembled WGS sequence"/>
</dbReference>
<evidence type="ECO:0000313" key="8">
    <source>
        <dbReference type="Proteomes" id="UP000663866"/>
    </source>
</evidence>
<dbReference type="EMBL" id="CAJNRE010002205">
    <property type="protein sequence ID" value="CAF1970937.1"/>
    <property type="molecule type" value="Genomic_DNA"/>
</dbReference>
<name>A0A816A7P4_9BILA</name>
<organism evidence="1 7">
    <name type="scientific">Rotaria magnacalcarata</name>
    <dbReference type="NCBI Taxonomy" id="392030"/>
    <lineage>
        <taxon>Eukaryota</taxon>
        <taxon>Metazoa</taxon>
        <taxon>Spiralia</taxon>
        <taxon>Gnathifera</taxon>
        <taxon>Rotifera</taxon>
        <taxon>Eurotatoria</taxon>
        <taxon>Bdelloidea</taxon>
        <taxon>Philodinida</taxon>
        <taxon>Philodinidae</taxon>
        <taxon>Rotaria</taxon>
    </lineage>
</organism>
<reference evidence="1" key="1">
    <citation type="submission" date="2021-02" db="EMBL/GenBank/DDBJ databases">
        <authorList>
            <person name="Nowell W R."/>
        </authorList>
    </citation>
    <scope>NUCLEOTIDE SEQUENCE</scope>
</reference>
<keyword evidence="8" id="KW-1185">Reference proteome</keyword>
<accession>A0A816A7P4</accession>
<evidence type="ECO:0000313" key="6">
    <source>
        <dbReference type="EMBL" id="CAF4092355.1"/>
    </source>
</evidence>
<dbReference type="Proteomes" id="UP000663856">
    <property type="component" value="Unassembled WGS sequence"/>
</dbReference>
<comment type="caution">
    <text evidence="1">The sequence shown here is derived from an EMBL/GenBank/DDBJ whole genome shotgun (WGS) entry which is preliminary data.</text>
</comment>
<dbReference type="EMBL" id="CAJOBJ010002260">
    <property type="protein sequence ID" value="CAF3918023.1"/>
    <property type="molecule type" value="Genomic_DNA"/>
</dbReference>
<dbReference type="EMBL" id="CAJOBI010000303">
    <property type="protein sequence ID" value="CAF3813069.1"/>
    <property type="molecule type" value="Genomic_DNA"/>
</dbReference>
<dbReference type="EMBL" id="CAJNRF010002781">
    <property type="protein sequence ID" value="CAF2042410.1"/>
    <property type="molecule type" value="Genomic_DNA"/>
</dbReference>
<proteinExistence type="predicted"/>
<dbReference type="Proteomes" id="UP000681720">
    <property type="component" value="Unassembled WGS sequence"/>
</dbReference>
<dbReference type="Proteomes" id="UP000663855">
    <property type="component" value="Unassembled WGS sequence"/>
</dbReference>
<sequence>MHIRHRGWEHTLLRHVTQSLDQINDEDTKKNVLWEEMHWLNQYWAQPIPKSSIVPKYWQRLFIVKSLNTRRELYEYLYDEEARRERHRLQMEKKKRIFATLDMKYNPQRWPNLYALAEAARLGDIFVINGVFEYAHACHSYFSSLLQRVFRCFKHINHFHSPAYIIISDISHNFQTCHHPLSHVHSTYFHSTRELYIDLFNIVCVYLYRTSD</sequence>
<evidence type="ECO:0000313" key="5">
    <source>
        <dbReference type="EMBL" id="CAF3918023.1"/>
    </source>
</evidence>
<dbReference type="EMBL" id="CAJNOV010016622">
    <property type="protein sequence ID" value="CAF1593811.1"/>
    <property type="molecule type" value="Genomic_DNA"/>
</dbReference>
<evidence type="ECO:0000313" key="3">
    <source>
        <dbReference type="EMBL" id="CAF2042410.1"/>
    </source>
</evidence>
<evidence type="ECO:0000313" key="7">
    <source>
        <dbReference type="Proteomes" id="UP000663855"/>
    </source>
</evidence>
<dbReference type="Proteomes" id="UP000676336">
    <property type="component" value="Unassembled WGS sequence"/>
</dbReference>
<protein>
    <submittedName>
        <fullName evidence="1">Uncharacterized protein</fullName>
    </submittedName>
</protein>